<reference evidence="11" key="1">
    <citation type="submission" date="2025-08" db="UniProtKB">
        <authorList>
            <consortium name="Ensembl"/>
        </authorList>
    </citation>
    <scope>IDENTIFICATION</scope>
</reference>
<dbReference type="GO" id="GO:0016020">
    <property type="term" value="C:membrane"/>
    <property type="evidence" value="ECO:0007669"/>
    <property type="project" value="UniProtKB-SubCell"/>
</dbReference>
<keyword evidence="6 10" id="KW-1133">Transmembrane helix</keyword>
<keyword evidence="3" id="KW-0597">Phosphoprotein</keyword>
<dbReference type="Proteomes" id="UP000694388">
    <property type="component" value="Unplaced"/>
</dbReference>
<feature type="transmembrane region" description="Helical" evidence="10">
    <location>
        <begin position="143"/>
        <end position="164"/>
    </location>
</feature>
<protein>
    <submittedName>
        <fullName evidence="11">Solute carrier family 45 member 4</fullName>
    </submittedName>
</protein>
<evidence type="ECO:0000256" key="7">
    <source>
        <dbReference type="ARBA" id="ARBA00023136"/>
    </source>
</evidence>
<evidence type="ECO:0000256" key="3">
    <source>
        <dbReference type="ARBA" id="ARBA00022553"/>
    </source>
</evidence>
<keyword evidence="7 10" id="KW-0472">Membrane</keyword>
<evidence type="ECO:0000256" key="6">
    <source>
        <dbReference type="ARBA" id="ARBA00022989"/>
    </source>
</evidence>
<dbReference type="GeneTree" id="ENSGT00950000182914"/>
<dbReference type="PANTHER" id="PTHR19432">
    <property type="entry name" value="SUGAR TRANSPORTER"/>
    <property type="match status" value="1"/>
</dbReference>
<feature type="transmembrane region" description="Helical" evidence="10">
    <location>
        <begin position="688"/>
        <end position="714"/>
    </location>
</feature>
<dbReference type="InterPro" id="IPR036259">
    <property type="entry name" value="MFS_trans_sf"/>
</dbReference>
<keyword evidence="2" id="KW-0813">Transport</keyword>
<feature type="transmembrane region" description="Helical" evidence="10">
    <location>
        <begin position="538"/>
        <end position="559"/>
    </location>
</feature>
<reference evidence="11" key="2">
    <citation type="submission" date="2025-09" db="UniProtKB">
        <authorList>
            <consortium name="Ensembl"/>
        </authorList>
    </citation>
    <scope>IDENTIFICATION</scope>
</reference>
<proteinExistence type="inferred from homology"/>
<dbReference type="Gene3D" id="1.20.1250.20">
    <property type="entry name" value="MFS general substrate transporter like domains"/>
    <property type="match status" value="1"/>
</dbReference>
<feature type="transmembrane region" description="Helical" evidence="10">
    <location>
        <begin position="176"/>
        <end position="195"/>
    </location>
</feature>
<evidence type="ECO:0000256" key="9">
    <source>
        <dbReference type="SAM" id="MobiDB-lite"/>
    </source>
</evidence>
<evidence type="ECO:0000256" key="8">
    <source>
        <dbReference type="ARBA" id="ARBA00038193"/>
    </source>
</evidence>
<evidence type="ECO:0000313" key="11">
    <source>
        <dbReference type="Ensembl" id="ENSEBUP00000022208.1"/>
    </source>
</evidence>
<comment type="subcellular location">
    <subcellularLocation>
        <location evidence="1">Membrane</location>
        <topology evidence="1">Multi-pass membrane protein</topology>
    </subcellularLocation>
</comment>
<sequence length="786" mass="87468">MTDVPERRRNGLFWKNIPSALSSQRPCVAEIKHVEGLLLDSQLGDNERHCKQGLSDSSADYQPFVRRGCQRPERKEFDLLEEHQINEDDDDDDDDDDEEKKVPTKRWIMHSAVMFGREFCYAIETALVAPTLLQIGLPEQYYSLTWFLSPVLALLFSPLIGSASDHCTSPWGRRRPFILFLCCGVLLGVTLFLNGASLGRLMRSDTTSWWCGLVFTVFGVVLMDFCADSTESPIRAYLLDIAQSEDQEMALNIHAGAAGLGGAIGYMIGGIKWTSTFLGEIFSSQQQIIFLFTIIIFTTSVALHLFSIPEKPLVTTRRMQSHRQPHCPGIVTVSQTKETARDIIDMASGEPLGKQREPEASSLDASVTRCRSEPILNFSPQPLTWPHCFDYCDTGDRKTIAGIGKLFSHCSNDGTLCSTIPFPVPPESARNCWIQEKKTASTVVIGESLIVCPQQVCPLTPRIHIKRFLSCDFNNLMRSQAAEQRSSAQKLNADTLPGSGDSVSLEEGCNTTGLHQQQEDGNDVRVLCKTMQHLPRELWRLCICNFVTWFTLLTFSLGYTDFMGQTVYGGNPTAPDNSTEINLYNSGVQMGCWGLVLYSFTTSVLSALFQKFGQGLSIKTIYCISTSSFFIGSSIMAMFPNVYISIVMMSTMGLFYMGMLYCPYALLGLYHEDEAFVKNSLVRTNRGYGIDCAILVSQVYISQILVATSLSFMVDMYGSVLILPIASAFFSFCSLVIAAFLVVYPERSAVLPGEHPLTVGDVYDSCDQLQSCTISQAHHEWRETSL</sequence>
<comment type="similarity">
    <text evidence="8">Belongs to the glycoside-pentoside-hexuronide (GPH) cation symporter transporter (TC 2.A.2) family.</text>
</comment>
<evidence type="ECO:0000313" key="12">
    <source>
        <dbReference type="Proteomes" id="UP000694388"/>
    </source>
</evidence>
<feature type="transmembrane region" description="Helical" evidence="10">
    <location>
        <begin position="249"/>
        <end position="268"/>
    </location>
</feature>
<dbReference type="Pfam" id="PF07690">
    <property type="entry name" value="MFS_1"/>
    <property type="match status" value="1"/>
</dbReference>
<dbReference type="Ensembl" id="ENSEBUT00000022784.1">
    <property type="protein sequence ID" value="ENSEBUP00000022208.1"/>
    <property type="gene ID" value="ENSEBUG00000013681.1"/>
</dbReference>
<keyword evidence="4 10" id="KW-0812">Transmembrane</keyword>
<dbReference type="GO" id="GO:0008506">
    <property type="term" value="F:sucrose:proton symporter activity"/>
    <property type="evidence" value="ECO:0007669"/>
    <property type="project" value="TreeGrafter"/>
</dbReference>
<name>A0A8C4R096_EPTBU</name>
<dbReference type="FunFam" id="1.20.1250.20:FF:000069">
    <property type="entry name" value="Solute carrier family 45 member 4"/>
    <property type="match status" value="1"/>
</dbReference>
<feature type="transmembrane region" description="Helical" evidence="10">
    <location>
        <begin position="646"/>
        <end position="667"/>
    </location>
</feature>
<keyword evidence="12" id="KW-1185">Reference proteome</keyword>
<feature type="region of interest" description="Disordered" evidence="9">
    <location>
        <begin position="79"/>
        <end position="101"/>
    </location>
</feature>
<evidence type="ECO:0000256" key="10">
    <source>
        <dbReference type="SAM" id="Phobius"/>
    </source>
</evidence>
<feature type="transmembrane region" description="Helical" evidence="10">
    <location>
        <begin position="288"/>
        <end position="308"/>
    </location>
</feature>
<organism evidence="11 12">
    <name type="scientific">Eptatretus burgeri</name>
    <name type="common">Inshore hagfish</name>
    <dbReference type="NCBI Taxonomy" id="7764"/>
    <lineage>
        <taxon>Eukaryota</taxon>
        <taxon>Metazoa</taxon>
        <taxon>Chordata</taxon>
        <taxon>Craniata</taxon>
        <taxon>Vertebrata</taxon>
        <taxon>Cyclostomata</taxon>
        <taxon>Myxini</taxon>
        <taxon>Myxiniformes</taxon>
        <taxon>Myxinidae</taxon>
        <taxon>Eptatretinae</taxon>
        <taxon>Eptatretus</taxon>
    </lineage>
</organism>
<dbReference type="AlphaFoldDB" id="A0A8C4R096"/>
<feature type="transmembrane region" description="Helical" evidence="10">
    <location>
        <begin position="720"/>
        <end position="744"/>
    </location>
</feature>
<accession>A0A8C4R096</accession>
<evidence type="ECO:0000256" key="1">
    <source>
        <dbReference type="ARBA" id="ARBA00004141"/>
    </source>
</evidence>
<evidence type="ECO:0000256" key="2">
    <source>
        <dbReference type="ARBA" id="ARBA00022448"/>
    </source>
</evidence>
<keyword evidence="5" id="KW-0769">Symport</keyword>
<dbReference type="SUPFAM" id="SSF103473">
    <property type="entry name" value="MFS general substrate transporter"/>
    <property type="match status" value="1"/>
</dbReference>
<feature type="transmembrane region" description="Helical" evidence="10">
    <location>
        <begin position="207"/>
        <end position="228"/>
    </location>
</feature>
<feature type="transmembrane region" description="Helical" evidence="10">
    <location>
        <begin position="621"/>
        <end position="640"/>
    </location>
</feature>
<evidence type="ECO:0000256" key="5">
    <source>
        <dbReference type="ARBA" id="ARBA00022847"/>
    </source>
</evidence>
<feature type="transmembrane region" description="Helical" evidence="10">
    <location>
        <begin position="119"/>
        <end position="137"/>
    </location>
</feature>
<feature type="compositionally biased region" description="Acidic residues" evidence="9">
    <location>
        <begin position="87"/>
        <end position="98"/>
    </location>
</feature>
<dbReference type="InterPro" id="IPR011701">
    <property type="entry name" value="MFS"/>
</dbReference>
<evidence type="ECO:0000256" key="4">
    <source>
        <dbReference type="ARBA" id="ARBA00022692"/>
    </source>
</evidence>
<dbReference type="PANTHER" id="PTHR19432:SF7">
    <property type="entry name" value="SOLUTE CARRIER FAMILY 45 MEMBER 4"/>
    <property type="match status" value="1"/>
</dbReference>
<feature type="transmembrane region" description="Helical" evidence="10">
    <location>
        <begin position="588"/>
        <end position="609"/>
    </location>
</feature>